<keyword evidence="7 8" id="KW-0807">Transducer</keyword>
<dbReference type="EMBL" id="JBJHZX010000009">
    <property type="protein sequence ID" value="MFL0195437.1"/>
    <property type="molecule type" value="Genomic_DNA"/>
</dbReference>
<keyword evidence="3" id="KW-0145">Chemotaxis</keyword>
<feature type="domain" description="Methyl-accepting transducer" evidence="9">
    <location>
        <begin position="89"/>
        <end position="325"/>
    </location>
</feature>
<keyword evidence="11" id="KW-1185">Reference proteome</keyword>
<evidence type="ECO:0000256" key="1">
    <source>
        <dbReference type="ARBA" id="ARBA00004651"/>
    </source>
</evidence>
<evidence type="ECO:0000256" key="5">
    <source>
        <dbReference type="ARBA" id="ARBA00022989"/>
    </source>
</evidence>
<dbReference type="PANTHER" id="PTHR32089:SF112">
    <property type="entry name" value="LYSOZYME-LIKE PROTEIN-RELATED"/>
    <property type="match status" value="1"/>
</dbReference>
<evidence type="ECO:0000256" key="6">
    <source>
        <dbReference type="ARBA" id="ARBA00023136"/>
    </source>
</evidence>
<reference evidence="10 11" key="1">
    <citation type="submission" date="2024-11" db="EMBL/GenBank/DDBJ databases">
        <authorList>
            <person name="Heng Y.C."/>
            <person name="Lim A.C.H."/>
            <person name="Lee J.K.Y."/>
            <person name="Kittelmann S."/>
        </authorList>
    </citation>
    <scope>NUCLEOTIDE SEQUENCE [LARGE SCALE GENOMIC DNA]</scope>
    <source>
        <strain evidence="10 11">WILCCON 0269</strain>
    </source>
</reference>
<dbReference type="Pfam" id="PF02743">
    <property type="entry name" value="dCache_1"/>
    <property type="match status" value="1"/>
</dbReference>
<evidence type="ECO:0000313" key="11">
    <source>
        <dbReference type="Proteomes" id="UP001623660"/>
    </source>
</evidence>
<evidence type="ECO:0000256" key="3">
    <source>
        <dbReference type="ARBA" id="ARBA00022500"/>
    </source>
</evidence>
<proteinExistence type="predicted"/>
<dbReference type="RefSeq" id="WP_406791559.1">
    <property type="nucleotide sequence ID" value="NZ_JBJHZX010000009.1"/>
</dbReference>
<comment type="subcellular location">
    <subcellularLocation>
        <location evidence="1">Cell membrane</location>
        <topology evidence="1">Multi-pass membrane protein</topology>
    </subcellularLocation>
</comment>
<dbReference type="InterPro" id="IPR033479">
    <property type="entry name" value="dCache_1"/>
</dbReference>
<protein>
    <submittedName>
        <fullName evidence="10">Methyl-accepting chemotaxis protein</fullName>
    </submittedName>
</protein>
<organism evidence="10 11">
    <name type="scientific">Candidatus Clostridium eludens</name>
    <dbReference type="NCBI Taxonomy" id="3381663"/>
    <lineage>
        <taxon>Bacteria</taxon>
        <taxon>Bacillati</taxon>
        <taxon>Bacillota</taxon>
        <taxon>Clostridia</taxon>
        <taxon>Eubacteriales</taxon>
        <taxon>Clostridiaceae</taxon>
        <taxon>Clostridium</taxon>
    </lineage>
</organism>
<dbReference type="SMART" id="SM00283">
    <property type="entry name" value="MA"/>
    <property type="match status" value="1"/>
</dbReference>
<dbReference type="Pfam" id="PF00015">
    <property type="entry name" value="MCPsignal"/>
    <property type="match status" value="1"/>
</dbReference>
<dbReference type="Proteomes" id="UP001623660">
    <property type="component" value="Unassembled WGS sequence"/>
</dbReference>
<dbReference type="Gene3D" id="3.30.450.20">
    <property type="entry name" value="PAS domain"/>
    <property type="match status" value="1"/>
</dbReference>
<comment type="caution">
    <text evidence="10">The sequence shown here is derived from an EMBL/GenBank/DDBJ whole genome shotgun (WGS) entry which is preliminary data.</text>
</comment>
<keyword evidence="2" id="KW-1003">Cell membrane</keyword>
<evidence type="ECO:0000256" key="7">
    <source>
        <dbReference type="ARBA" id="ARBA00023224"/>
    </source>
</evidence>
<evidence type="ECO:0000256" key="4">
    <source>
        <dbReference type="ARBA" id="ARBA00022692"/>
    </source>
</evidence>
<evidence type="ECO:0000256" key="2">
    <source>
        <dbReference type="ARBA" id="ARBA00022475"/>
    </source>
</evidence>
<evidence type="ECO:0000259" key="9">
    <source>
        <dbReference type="PROSITE" id="PS50111"/>
    </source>
</evidence>
<keyword evidence="6" id="KW-0472">Membrane</keyword>
<dbReference type="CDD" id="cd18773">
    <property type="entry name" value="PDC1_HK_sensor"/>
    <property type="match status" value="1"/>
</dbReference>
<accession>A0ABW8SIA8</accession>
<evidence type="ECO:0000256" key="8">
    <source>
        <dbReference type="PROSITE-ProRule" id="PRU00284"/>
    </source>
</evidence>
<dbReference type="InterPro" id="IPR029151">
    <property type="entry name" value="Sensor-like_sf"/>
</dbReference>
<name>A0ABW8SIA8_9CLOT</name>
<dbReference type="InterPro" id="IPR004089">
    <property type="entry name" value="MCPsignal_dom"/>
</dbReference>
<gene>
    <name evidence="10" type="ORF">ACJDU8_07645</name>
</gene>
<dbReference type="PROSITE" id="PS50111">
    <property type="entry name" value="CHEMOTAXIS_TRANSDUC_2"/>
    <property type="match status" value="1"/>
</dbReference>
<evidence type="ECO:0000313" key="10">
    <source>
        <dbReference type="EMBL" id="MFL0195437.1"/>
    </source>
</evidence>
<dbReference type="PANTHER" id="PTHR32089">
    <property type="entry name" value="METHYL-ACCEPTING CHEMOTAXIS PROTEIN MCPB"/>
    <property type="match status" value="1"/>
</dbReference>
<dbReference type="Gene3D" id="1.10.287.950">
    <property type="entry name" value="Methyl-accepting chemotaxis protein"/>
    <property type="match status" value="1"/>
</dbReference>
<keyword evidence="5" id="KW-1133">Transmembrane helix</keyword>
<dbReference type="SUPFAM" id="SSF58104">
    <property type="entry name" value="Methyl-accepting chemotaxis protein (MCP) signaling domain"/>
    <property type="match status" value="1"/>
</dbReference>
<dbReference type="SUPFAM" id="SSF103190">
    <property type="entry name" value="Sensory domain-like"/>
    <property type="match status" value="1"/>
</dbReference>
<keyword evidence="4" id="KW-0812">Transmembrane</keyword>
<sequence length="507" mass="57059">MLYFFVGLVLGVILCLTASMYKKTKDKLTIEEFLNKLLNDDYYFRINSKSKSPYLNSINSLRKKLLKTNFKFQVLFSKIYSISHDLSSTIEHTSSSTELLQGEAKNLSETSNISYDKVNNTLNTIRDISSLFENIKNTSENISITSDKSQKIIMNGLKDILGIVSTIEEIKLSTDKTMKNIKELKQISMEISSILNTVNDIAAQTHMLSLNASIEAARAGEYGKGFSVVAHEISNLAENSKNSVSEISKLIQKIEKQIEIVIETSIPNEKNVEKSVAYSQNIENILNEIKKSVVAILSSVNEILNFTDKEYESIKTINSQCNEVQESFQVINSNVKNMYGSVETQNESIKELKEMQKFLIDTSSSLDSFCEKIENDLTKLNTDKVKSMCSETISLMKKDLLSQHKLASLDEITHKNLLCKFLDKYPYIEAIWTNNTSGKFIYSNPPNGIANASMRQWFKESIKGNDYISDVYISSITSNPCVTVSMPILNSNSTIIGVMGIDLKIDI</sequence>